<accession>A0A8D5ZNP3</accession>
<evidence type="ECO:0000256" key="3">
    <source>
        <dbReference type="ARBA" id="ARBA00022989"/>
    </source>
</evidence>
<feature type="transmembrane region" description="Helical" evidence="5">
    <location>
        <begin position="224"/>
        <end position="247"/>
    </location>
</feature>
<dbReference type="PANTHER" id="PTHR11040:SF44">
    <property type="entry name" value="PROTEIN ZNTC-RELATED"/>
    <property type="match status" value="1"/>
</dbReference>
<evidence type="ECO:0000256" key="1">
    <source>
        <dbReference type="ARBA" id="ARBA00004141"/>
    </source>
</evidence>
<feature type="transmembrane region" description="Helical" evidence="5">
    <location>
        <begin position="36"/>
        <end position="57"/>
    </location>
</feature>
<reference evidence="6" key="2">
    <citation type="journal article" date="2021" name="Microbiol. Resour. Announc.">
        <title>Complete Genome Sequence of Polycladomyces abyssicola JIR-001T, Isolated from Hemipelagic Sediment in Deep Seawater.</title>
        <authorList>
            <person name="Tsubouchi T."/>
            <person name="Kaneko Y."/>
        </authorList>
    </citation>
    <scope>NUCLEOTIDE SEQUENCE</scope>
    <source>
        <strain evidence="6">JIR-001</strain>
    </source>
</reference>
<sequence>MAGALGWTILAALGYVVGGSIVWFKKNWSSQGLTMLVALSTGLLLAVSIGGMLPHGLSETPSQAPWLLVGMLAAFAFQRWHTKHRLSSKNEMEKHQGAVWSVLSGMGIHAYFEGFAIGAGFHVDPRFGIAVLLALVLHKIPEGVAISTLTMAGFQERKKAMGAAGILGICTVLGTITALWIADLPWMQGQLAGIALLFSAGILLYVAGTELWPVINRVENYQTVLCFLSGILLYYLLGWGSMLIAPIHQHHEVLANPVHTHDTSHHHLQPVEIPKGMPVPTVHLLVRRDSESGWNLHVQTTHFRFTPELINGPNRIGEGHAHLFVDGKKVARIYGPWYHLDHLGPGKHEIRVELFTNQHAPYAHHDEKIEDTAIVVENE</sequence>
<dbReference type="RefSeq" id="WP_212774794.1">
    <property type="nucleotide sequence ID" value="NZ_AP024601.1"/>
</dbReference>
<keyword evidence="2 5" id="KW-0812">Transmembrane</keyword>
<name>A0A8D5ZNP3_9BACL</name>
<feature type="transmembrane region" description="Helical" evidence="5">
    <location>
        <begin position="100"/>
        <end position="121"/>
    </location>
</feature>
<feature type="transmembrane region" description="Helical" evidence="5">
    <location>
        <begin position="63"/>
        <end position="80"/>
    </location>
</feature>
<reference evidence="6" key="1">
    <citation type="journal article" date="2013" name="Int. J. Syst. Evol. Microbiol.">
        <title>Polycladomyces abyssicola gen. nov., sp. nov., a thermophilic filamentous bacterium isolated from hemipelagic sediment.</title>
        <authorList>
            <person name="Tsubouchi T."/>
            <person name="Shimane Y."/>
            <person name="Mori K."/>
            <person name="Usui K."/>
            <person name="Hiraki T."/>
            <person name="Tame A."/>
            <person name="Uematsu K."/>
            <person name="Maruyama T."/>
            <person name="Hatada Y."/>
        </authorList>
    </citation>
    <scope>NUCLEOTIDE SEQUENCE</scope>
    <source>
        <strain evidence="6">JIR-001</strain>
    </source>
</reference>
<dbReference type="EMBL" id="AP024601">
    <property type="protein sequence ID" value="BCU81586.1"/>
    <property type="molecule type" value="Genomic_DNA"/>
</dbReference>
<feature type="transmembrane region" description="Helical" evidence="5">
    <location>
        <begin position="6"/>
        <end position="24"/>
    </location>
</feature>
<proteinExistence type="predicted"/>
<evidence type="ECO:0000313" key="7">
    <source>
        <dbReference type="Proteomes" id="UP000677436"/>
    </source>
</evidence>
<feature type="transmembrane region" description="Helical" evidence="5">
    <location>
        <begin position="194"/>
        <end position="212"/>
    </location>
</feature>
<protein>
    <recommendedName>
        <fullName evidence="8">Zinc transporter ZupT</fullName>
    </recommendedName>
</protein>
<keyword evidence="3 5" id="KW-1133">Transmembrane helix</keyword>
<keyword evidence="4 5" id="KW-0472">Membrane</keyword>
<organism evidence="6 7">
    <name type="scientific">Polycladomyces abyssicola</name>
    <dbReference type="NCBI Taxonomy" id="1125966"/>
    <lineage>
        <taxon>Bacteria</taxon>
        <taxon>Bacillati</taxon>
        <taxon>Bacillota</taxon>
        <taxon>Bacilli</taxon>
        <taxon>Bacillales</taxon>
        <taxon>Thermoactinomycetaceae</taxon>
        <taxon>Polycladomyces</taxon>
    </lineage>
</organism>
<evidence type="ECO:0000256" key="4">
    <source>
        <dbReference type="ARBA" id="ARBA00023136"/>
    </source>
</evidence>
<evidence type="ECO:0000256" key="5">
    <source>
        <dbReference type="SAM" id="Phobius"/>
    </source>
</evidence>
<dbReference type="PANTHER" id="PTHR11040">
    <property type="entry name" value="ZINC/IRON TRANSPORTER"/>
    <property type="match status" value="1"/>
</dbReference>
<feature type="transmembrane region" description="Helical" evidence="5">
    <location>
        <begin position="127"/>
        <end position="149"/>
    </location>
</feature>
<dbReference type="GO" id="GO:0016020">
    <property type="term" value="C:membrane"/>
    <property type="evidence" value="ECO:0007669"/>
    <property type="project" value="UniProtKB-SubCell"/>
</dbReference>
<gene>
    <name evidence="6" type="ORF">JIR001_13690</name>
</gene>
<evidence type="ECO:0000313" key="6">
    <source>
        <dbReference type="EMBL" id="BCU81586.1"/>
    </source>
</evidence>
<dbReference type="AlphaFoldDB" id="A0A8D5ZNP3"/>
<keyword evidence="7" id="KW-1185">Reference proteome</keyword>
<evidence type="ECO:0000256" key="2">
    <source>
        <dbReference type="ARBA" id="ARBA00022692"/>
    </source>
</evidence>
<dbReference type="Pfam" id="PF02535">
    <property type="entry name" value="Zip"/>
    <property type="match status" value="1"/>
</dbReference>
<dbReference type="KEGG" id="pabs:JIR001_13690"/>
<evidence type="ECO:0008006" key="8">
    <source>
        <dbReference type="Google" id="ProtNLM"/>
    </source>
</evidence>
<dbReference type="Proteomes" id="UP000677436">
    <property type="component" value="Chromosome"/>
</dbReference>
<comment type="subcellular location">
    <subcellularLocation>
        <location evidence="1">Membrane</location>
        <topology evidence="1">Multi-pass membrane protein</topology>
    </subcellularLocation>
</comment>
<dbReference type="GO" id="GO:0005385">
    <property type="term" value="F:zinc ion transmembrane transporter activity"/>
    <property type="evidence" value="ECO:0007669"/>
    <property type="project" value="TreeGrafter"/>
</dbReference>
<dbReference type="InterPro" id="IPR003689">
    <property type="entry name" value="ZIP"/>
</dbReference>
<feature type="transmembrane region" description="Helical" evidence="5">
    <location>
        <begin position="161"/>
        <end position="182"/>
    </location>
</feature>